<proteinExistence type="predicted"/>
<dbReference type="InterPro" id="IPR055550">
    <property type="entry name" value="DUF7126"/>
</dbReference>
<gene>
    <name evidence="1" type="primary">trkA7</name>
    <name evidence="1" type="ORF">AArcS_2977</name>
</gene>
<dbReference type="Pfam" id="PF23443">
    <property type="entry name" value="DUF7126"/>
    <property type="match status" value="1"/>
</dbReference>
<dbReference type="Gene3D" id="3.40.50.720">
    <property type="entry name" value="NAD(P)-binding Rossmann-like Domain"/>
    <property type="match status" value="1"/>
</dbReference>
<dbReference type="EMBL" id="CP064786">
    <property type="protein sequence ID" value="QSG04164.1"/>
    <property type="molecule type" value="Genomic_DNA"/>
</dbReference>
<accession>A0A897MUI1</accession>
<sequence>MYAILAGPDPDGLGEQLREQGVELGRIEGIATRPKLEEAGAHRADLFVLTDVEQATAIPIAKDLNDEVRAVVYDRQSLPEFVSAQTDLAVDPELLGAETVAEELAAE</sequence>
<organism evidence="1 2">
    <name type="scientific">Natranaeroarchaeum sulfidigenes</name>
    <dbReference type="NCBI Taxonomy" id="2784880"/>
    <lineage>
        <taxon>Archaea</taxon>
        <taxon>Methanobacteriati</taxon>
        <taxon>Methanobacteriota</taxon>
        <taxon>Stenosarchaea group</taxon>
        <taxon>Halobacteria</taxon>
        <taxon>Halobacteriales</taxon>
        <taxon>Natronoarchaeaceae</taxon>
        <taxon>Natranaeroarchaeum</taxon>
    </lineage>
</organism>
<reference evidence="1" key="1">
    <citation type="submission" date="2020-11" db="EMBL/GenBank/DDBJ databases">
        <title>Carbohydrate-dependent, anaerobic sulfur respiration: A novel catabolism in halophilic archaea.</title>
        <authorList>
            <person name="Sorokin D.Y."/>
            <person name="Messina E."/>
            <person name="Smedile F."/>
            <person name="La Cono V."/>
            <person name="Hallsworth J.E."/>
            <person name="Yakimov M.M."/>
        </authorList>
    </citation>
    <scope>NUCLEOTIDE SEQUENCE</scope>
    <source>
        <strain evidence="1">AArc-S</strain>
    </source>
</reference>
<keyword evidence="2" id="KW-1185">Reference proteome</keyword>
<evidence type="ECO:0000313" key="2">
    <source>
        <dbReference type="Proteomes" id="UP000663586"/>
    </source>
</evidence>
<dbReference type="RefSeq" id="WP_238478188.1">
    <property type="nucleotide sequence ID" value="NZ_CP064786.1"/>
</dbReference>
<dbReference type="Proteomes" id="UP000663586">
    <property type="component" value="Chromosome"/>
</dbReference>
<protein>
    <submittedName>
        <fullName evidence="1">TrkA, K+ transport system, NAD-binding component</fullName>
    </submittedName>
</protein>
<evidence type="ECO:0000313" key="1">
    <source>
        <dbReference type="EMBL" id="QSG04164.1"/>
    </source>
</evidence>
<dbReference type="GeneID" id="70686355"/>
<name>A0A897MUI1_9EURY</name>
<dbReference type="KEGG" id="hara:AArcS_2977"/>
<dbReference type="AlphaFoldDB" id="A0A897MUI1"/>